<organism evidence="1 2">
    <name type="scientific">Paraglaciecola arctica BSs20135</name>
    <dbReference type="NCBI Taxonomy" id="493475"/>
    <lineage>
        <taxon>Bacteria</taxon>
        <taxon>Pseudomonadati</taxon>
        <taxon>Pseudomonadota</taxon>
        <taxon>Gammaproteobacteria</taxon>
        <taxon>Alteromonadales</taxon>
        <taxon>Alteromonadaceae</taxon>
        <taxon>Paraglaciecola</taxon>
    </lineage>
</organism>
<proteinExistence type="predicted"/>
<dbReference type="Proteomes" id="UP000006327">
    <property type="component" value="Unassembled WGS sequence"/>
</dbReference>
<name>K6XDQ0_9ALTE</name>
<dbReference type="eggNOG" id="COG0835">
    <property type="taxonomic scope" value="Bacteria"/>
</dbReference>
<protein>
    <submittedName>
        <fullName evidence="1">Uncharacterized protein</fullName>
    </submittedName>
</protein>
<gene>
    <name evidence="1" type="ORF">GARC_1798</name>
</gene>
<reference evidence="1 2" key="1">
    <citation type="journal article" date="2017" name="Antonie Van Leeuwenhoek">
        <title>Rhizobium rhizosphaerae sp. nov., a novel species isolated from rice rhizosphere.</title>
        <authorList>
            <person name="Zhao J.J."/>
            <person name="Zhang J."/>
            <person name="Zhang R.J."/>
            <person name="Zhang C.W."/>
            <person name="Yin H.Q."/>
            <person name="Zhang X.X."/>
        </authorList>
    </citation>
    <scope>NUCLEOTIDE SEQUENCE [LARGE SCALE GENOMIC DNA]</scope>
    <source>
        <strain evidence="1 2">BSs20135</strain>
    </source>
</reference>
<evidence type="ECO:0000313" key="1">
    <source>
        <dbReference type="EMBL" id="GAC18769.1"/>
    </source>
</evidence>
<dbReference type="EMBL" id="BAEO01000024">
    <property type="protein sequence ID" value="GAC18769.1"/>
    <property type="molecule type" value="Genomic_DNA"/>
</dbReference>
<dbReference type="STRING" id="493475.GARC_1798"/>
<evidence type="ECO:0000313" key="2">
    <source>
        <dbReference type="Proteomes" id="UP000006327"/>
    </source>
</evidence>
<keyword evidence="2" id="KW-1185">Reference proteome</keyword>
<sequence length="74" mass="8298">MSGNPFANEDVMEDYMSALLTEEPIIEDVQRQSVEQLLKTAPIPRTKPFIQPIEESVPVIAKVLESQVEKKASN</sequence>
<dbReference type="AlphaFoldDB" id="K6XDQ0"/>
<comment type="caution">
    <text evidence="1">The sequence shown here is derived from an EMBL/GenBank/DDBJ whole genome shotgun (WGS) entry which is preliminary data.</text>
</comment>
<accession>K6XDQ0</accession>